<organism evidence="1 2">
    <name type="scientific">Meloidogyne hapla</name>
    <name type="common">Root-knot nematode worm</name>
    <dbReference type="NCBI Taxonomy" id="6305"/>
    <lineage>
        <taxon>Eukaryota</taxon>
        <taxon>Metazoa</taxon>
        <taxon>Ecdysozoa</taxon>
        <taxon>Nematoda</taxon>
        <taxon>Chromadorea</taxon>
        <taxon>Rhabditida</taxon>
        <taxon>Tylenchina</taxon>
        <taxon>Tylenchomorpha</taxon>
        <taxon>Tylenchoidea</taxon>
        <taxon>Meloidogynidae</taxon>
        <taxon>Meloidogyninae</taxon>
        <taxon>Meloidogyne</taxon>
    </lineage>
</organism>
<evidence type="ECO:0000313" key="1">
    <source>
        <dbReference type="Proteomes" id="UP000095281"/>
    </source>
</evidence>
<accession>A0A1I8BG26</accession>
<sequence length="86" mass="9833">MRRCGTLTRNGTFFDSNSATLNKTSLSTETYSESLNKKNSINKLSKIKRKSKLISKQQIKGNSMFLMENTREEKHQNKSTENIALC</sequence>
<protein>
    <submittedName>
        <fullName evidence="2">Uncharacterized protein</fullName>
    </submittedName>
</protein>
<proteinExistence type="predicted"/>
<dbReference type="Proteomes" id="UP000095281">
    <property type="component" value="Unplaced"/>
</dbReference>
<name>A0A1I8BG26_MELHA</name>
<dbReference type="AlphaFoldDB" id="A0A1I8BG26"/>
<evidence type="ECO:0000313" key="2">
    <source>
        <dbReference type="WBParaSite" id="MhA1_Contig2336.frz3.gene3"/>
    </source>
</evidence>
<keyword evidence="1" id="KW-1185">Reference proteome</keyword>
<reference evidence="2" key="1">
    <citation type="submission" date="2016-11" db="UniProtKB">
        <authorList>
            <consortium name="WormBaseParasite"/>
        </authorList>
    </citation>
    <scope>IDENTIFICATION</scope>
</reference>
<dbReference type="WBParaSite" id="MhA1_Contig2336.frz3.gene3">
    <property type="protein sequence ID" value="MhA1_Contig2336.frz3.gene3"/>
    <property type="gene ID" value="MhA1_Contig2336.frz3.gene3"/>
</dbReference>